<keyword evidence="1" id="KW-0812">Transmembrane</keyword>
<evidence type="ECO:0000313" key="2">
    <source>
        <dbReference type="EMBL" id="KAB7455965.1"/>
    </source>
</evidence>
<accession>A0A6N2UY35</accession>
<reference evidence="3" key="2">
    <citation type="submission" date="2019-11" db="EMBL/GenBank/DDBJ databases">
        <authorList>
            <person name="Feng L."/>
        </authorList>
    </citation>
    <scope>NUCLEOTIDE SEQUENCE</scope>
    <source>
        <strain evidence="3">BdentiumLFYP24</strain>
    </source>
</reference>
<sequence length="102" mass="11364">MPAGGAAWMVVWIMLGLCAVPLVHVVRYYPFWSIVVSVVTHLLVWLSLGMGRHGWFMGGWLNPRTLGWVQDALCLVYVVILAAAWRKDPGVGWKTPSGSFRP</sequence>
<keyword evidence="1" id="KW-0472">Membrane</keyword>
<evidence type="ECO:0000256" key="1">
    <source>
        <dbReference type="SAM" id="Phobius"/>
    </source>
</evidence>
<protein>
    <submittedName>
        <fullName evidence="2">4-hydroxybenzoyl-CoA reductase</fullName>
    </submittedName>
</protein>
<feature type="transmembrane region" description="Helical" evidence="1">
    <location>
        <begin position="68"/>
        <end position="85"/>
    </location>
</feature>
<proteinExistence type="predicted"/>
<dbReference type="EMBL" id="WDPD01000063">
    <property type="protein sequence ID" value="KAB7455965.1"/>
    <property type="molecule type" value="Genomic_DNA"/>
</dbReference>
<reference evidence="2 4" key="1">
    <citation type="journal article" date="2019" name="Nat. Med.">
        <title>A library of human gut bacterial isolates paired with longitudinal multiomics data enables mechanistic microbiome research.</title>
        <authorList>
            <person name="Poyet M."/>
            <person name="Groussin M."/>
            <person name="Gibbons S.M."/>
            <person name="Avila-Pacheco J."/>
            <person name="Jiang X."/>
            <person name="Kearney S.M."/>
            <person name="Perrotta A.R."/>
            <person name="Berdy B."/>
            <person name="Zhao S."/>
            <person name="Lieberman T.D."/>
            <person name="Swanson P.K."/>
            <person name="Smith M."/>
            <person name="Roesemann S."/>
            <person name="Alexander J.E."/>
            <person name="Rich S.A."/>
            <person name="Livny J."/>
            <person name="Vlamakis H."/>
            <person name="Clish C."/>
            <person name="Bullock K."/>
            <person name="Deik A."/>
            <person name="Scott J."/>
            <person name="Pierce K.A."/>
            <person name="Xavier R.J."/>
            <person name="Alm E.J."/>
        </authorList>
    </citation>
    <scope>NUCLEOTIDE SEQUENCE [LARGE SCALE GENOMIC DNA]</scope>
    <source>
        <strain evidence="2 4">BIOML-A2</strain>
    </source>
</reference>
<keyword evidence="1" id="KW-1133">Transmembrane helix</keyword>
<organism evidence="3">
    <name type="scientific">Bifidobacterium dentium</name>
    <dbReference type="NCBI Taxonomy" id="1689"/>
    <lineage>
        <taxon>Bacteria</taxon>
        <taxon>Bacillati</taxon>
        <taxon>Actinomycetota</taxon>
        <taxon>Actinomycetes</taxon>
        <taxon>Bifidobacteriales</taxon>
        <taxon>Bifidobacteriaceae</taxon>
        <taxon>Bifidobacterium</taxon>
    </lineage>
</organism>
<dbReference type="AlphaFoldDB" id="A0A6N2UY35"/>
<dbReference type="EMBL" id="CACRSP010000015">
    <property type="protein sequence ID" value="VYT23054.1"/>
    <property type="molecule type" value="Genomic_DNA"/>
</dbReference>
<evidence type="ECO:0000313" key="4">
    <source>
        <dbReference type="Proteomes" id="UP000429211"/>
    </source>
</evidence>
<dbReference type="Proteomes" id="UP000429211">
    <property type="component" value="Unassembled WGS sequence"/>
</dbReference>
<feature type="transmembrane region" description="Helical" evidence="1">
    <location>
        <begin position="31"/>
        <end position="48"/>
    </location>
</feature>
<gene>
    <name evidence="3" type="ORF">BDLFYP24_00666</name>
    <name evidence="2" type="ORF">GBB04_12085</name>
</gene>
<evidence type="ECO:0000313" key="3">
    <source>
        <dbReference type="EMBL" id="VYT23054.1"/>
    </source>
</evidence>
<name>A0A6N2UY35_9BIFI</name>
<feature type="transmembrane region" description="Helical" evidence="1">
    <location>
        <begin position="6"/>
        <end position="24"/>
    </location>
</feature>